<evidence type="ECO:0000313" key="5">
    <source>
        <dbReference type="Proteomes" id="UP000831460"/>
    </source>
</evidence>
<dbReference type="Proteomes" id="UP000831460">
    <property type="component" value="Chromosome"/>
</dbReference>
<evidence type="ECO:0000313" key="4">
    <source>
        <dbReference type="EMBL" id="UOE40615.1"/>
    </source>
</evidence>
<feature type="domain" description="Secretion system C-terminal sorting" evidence="3">
    <location>
        <begin position="306"/>
        <end position="382"/>
    </location>
</feature>
<keyword evidence="1 2" id="KW-0732">Signal</keyword>
<evidence type="ECO:0000259" key="3">
    <source>
        <dbReference type="Pfam" id="PF18962"/>
    </source>
</evidence>
<reference evidence="4 5" key="1">
    <citation type="submission" date="2022-03" db="EMBL/GenBank/DDBJ databases">
        <title>Chryseobacterium sp. isolated from particulate matters in swine house.</title>
        <authorList>
            <person name="Won M."/>
            <person name="Kim S.-J."/>
            <person name="Kwon S.-W."/>
        </authorList>
    </citation>
    <scope>NUCLEOTIDE SEQUENCE [LARGE SCALE GENOMIC DNA]</scope>
    <source>
        <strain evidence="4 5">SC2-2</strain>
    </source>
</reference>
<keyword evidence="5" id="KW-1185">Reference proteome</keyword>
<protein>
    <submittedName>
        <fullName evidence="4">T9SS type A sorting domain-containing protein</fullName>
    </submittedName>
</protein>
<organism evidence="4 5">
    <name type="scientific">Chryseobacterium suipulveris</name>
    <dbReference type="NCBI Taxonomy" id="2929800"/>
    <lineage>
        <taxon>Bacteria</taxon>
        <taxon>Pseudomonadati</taxon>
        <taxon>Bacteroidota</taxon>
        <taxon>Flavobacteriia</taxon>
        <taxon>Flavobacteriales</taxon>
        <taxon>Weeksellaceae</taxon>
        <taxon>Chryseobacterium group</taxon>
        <taxon>Chryseobacterium</taxon>
    </lineage>
</organism>
<dbReference type="RefSeq" id="WP_243548585.1">
    <property type="nucleotide sequence ID" value="NZ_CP094532.1"/>
</dbReference>
<proteinExistence type="predicted"/>
<dbReference type="EMBL" id="CP094532">
    <property type="protein sequence ID" value="UOE40615.1"/>
    <property type="molecule type" value="Genomic_DNA"/>
</dbReference>
<feature type="chain" id="PRO_5046053675" evidence="2">
    <location>
        <begin position="20"/>
        <end position="386"/>
    </location>
</feature>
<evidence type="ECO:0000256" key="2">
    <source>
        <dbReference type="SAM" id="SignalP"/>
    </source>
</evidence>
<gene>
    <name evidence="4" type="ORF">MTP09_12000</name>
</gene>
<accession>A0ABY4BVP7</accession>
<dbReference type="SUPFAM" id="SSF101898">
    <property type="entry name" value="NHL repeat"/>
    <property type="match status" value="1"/>
</dbReference>
<dbReference type="NCBIfam" id="TIGR04183">
    <property type="entry name" value="Por_Secre_tail"/>
    <property type="match status" value="1"/>
</dbReference>
<dbReference type="InterPro" id="IPR026444">
    <property type="entry name" value="Secre_tail"/>
</dbReference>
<feature type="signal peptide" evidence="2">
    <location>
        <begin position="1"/>
        <end position="19"/>
    </location>
</feature>
<sequence length="386" mass="41804">MKRKLFSLALVSAASVAFAQQDVFALTGKTSTNIVFSDFRTIDVNHGVSGAAIFSAESSPNVFSQQQNRMITEVKQSFNNSQAVSMASLAYDGLNGKLVYIPMFSSNVYLLDQKSKDITLIESNVVKTTSCDLASHITRMTTGYDRNIYAMSNSGSQLIQISRKDGKYTLTDLGAVKDDSANGENSIKMMTKGFGGDMVADADNNLMVFSASGNVFKVSPKLMTTKFLGKVSGLPANYSLNGAAVNSKGNVVIGSARGESMYEIAMDNLQAKPIAGNLKPVIYDLASSYFLGEKLNLITASGVDIYPTKVEEDFINIRLDDPKITGNVSVEIYDFAGIKVMQKNLPSIEKNRTQRIELNNLKSGVYVVSVVGSNKKVILNKKISVN</sequence>
<name>A0ABY4BVP7_9FLAO</name>
<evidence type="ECO:0000256" key="1">
    <source>
        <dbReference type="ARBA" id="ARBA00022729"/>
    </source>
</evidence>
<dbReference type="Pfam" id="PF18962">
    <property type="entry name" value="Por_Secre_tail"/>
    <property type="match status" value="1"/>
</dbReference>